<dbReference type="Gene3D" id="3.40.50.1010">
    <property type="entry name" value="5'-nuclease"/>
    <property type="match status" value="1"/>
</dbReference>
<reference evidence="1 2" key="1">
    <citation type="submission" date="2020-01" db="EMBL/GenBank/DDBJ databases">
        <title>Identification and distribution of gene clusters putatively required for synthesis of sphingolipid metabolism inhibitors in phylogenetically diverse species of the filamentous fungus Fusarium.</title>
        <authorList>
            <person name="Kim H.-S."/>
            <person name="Busman M."/>
            <person name="Brown D.W."/>
            <person name="Divon H."/>
            <person name="Uhlig S."/>
            <person name="Proctor R.H."/>
        </authorList>
    </citation>
    <scope>NUCLEOTIDE SEQUENCE [LARGE SCALE GENOMIC DNA]</scope>
    <source>
        <strain evidence="1 2">NRRL 20459</strain>
    </source>
</reference>
<dbReference type="EMBL" id="JAADYS010003170">
    <property type="protein sequence ID" value="KAF4449970.1"/>
    <property type="molecule type" value="Genomic_DNA"/>
</dbReference>
<dbReference type="AlphaFoldDB" id="A0A8H4NW49"/>
<gene>
    <name evidence="1" type="ORF">FALBO_16564</name>
</gene>
<proteinExistence type="predicted"/>
<name>A0A8H4NW49_9HYPO</name>
<evidence type="ECO:0000313" key="1">
    <source>
        <dbReference type="EMBL" id="KAF4449970.1"/>
    </source>
</evidence>
<comment type="caution">
    <text evidence="1">The sequence shown here is derived from an EMBL/GenBank/DDBJ whole genome shotgun (WGS) entry which is preliminary data.</text>
</comment>
<evidence type="ECO:0000313" key="2">
    <source>
        <dbReference type="Proteomes" id="UP000554235"/>
    </source>
</evidence>
<evidence type="ECO:0008006" key="3">
    <source>
        <dbReference type="Google" id="ProtNLM"/>
    </source>
</evidence>
<accession>A0A8H4NW49</accession>
<organism evidence="1 2">
    <name type="scientific">Fusarium albosuccineum</name>
    <dbReference type="NCBI Taxonomy" id="1237068"/>
    <lineage>
        <taxon>Eukaryota</taxon>
        <taxon>Fungi</taxon>
        <taxon>Dikarya</taxon>
        <taxon>Ascomycota</taxon>
        <taxon>Pezizomycotina</taxon>
        <taxon>Sordariomycetes</taxon>
        <taxon>Hypocreomycetidae</taxon>
        <taxon>Hypocreales</taxon>
        <taxon>Nectriaceae</taxon>
        <taxon>Fusarium</taxon>
        <taxon>Fusarium decemcellulare species complex</taxon>
    </lineage>
</organism>
<sequence>MNTERAQEICMFFVDDSNIWIEAQKFAASGNSHMPKLTDRDRDPRLRINVGKLVKTLRGGRSQGTSYVYGSRPPPNDAVWNIFEKCNFRTKIYDRTRGKEKQVDSAMATDLSVESTRLSTQAEFSPEVKEKNKRTIFIAITGDQDMVPPIKQVLNCGFRLELWAWKSGISTEYLTLANNNTALLSVYYLDRIFKEISFTSYLSTRRTGQVDPGRTLVLYEFTSPEFTDPNEDNLEAIYHELIEWGRLFYITQSKTGNEFYVEFPYCVQS</sequence>
<dbReference type="Proteomes" id="UP000554235">
    <property type="component" value="Unassembled WGS sequence"/>
</dbReference>
<protein>
    <recommendedName>
        <fullName evidence="3">NYN domain-containing protein</fullName>
    </recommendedName>
</protein>
<dbReference type="OrthoDB" id="2311180at2759"/>
<keyword evidence="2" id="KW-1185">Reference proteome</keyword>